<feature type="coiled-coil region" evidence="1">
    <location>
        <begin position="138"/>
        <end position="176"/>
    </location>
</feature>
<sequence length="371" mass="40977">MRPPASSLHRLYRKALLLLVLGWLLVWWTAAAAGPVYRYQKDGVWYYTDTPPADPPGEIQNLTPGLSVAPPEGGQRPVLVIDYPTRNPIETATAATVAVQSTLGAGSGFFVTTAGHILTNKHVLRTTEAQTSQTQARFQAVDERIAAVERALDDERQRLQTARQRLAAMAEAARQERHPQRRQAYQQDYAAQQRSFDNWQADFKQREERFAAEKRRVRDSRQDYHYNTSLADLAQRFTITLADGTTRYAHLLSLSARHDLALLKLDGFQTPALQPAAAGRVAQGDPVYAIGNPARLQNSVTSGVLSGVQQGFLQTNAQIYPGNSGGPLVDAEGRVLGINTFKSLTHKFEGLGFAIPIHTALEAFKDHLATR</sequence>
<organism evidence="2 3">
    <name type="scientific">Desulfatitalea alkaliphila</name>
    <dbReference type="NCBI Taxonomy" id="2929485"/>
    <lineage>
        <taxon>Bacteria</taxon>
        <taxon>Pseudomonadati</taxon>
        <taxon>Thermodesulfobacteriota</taxon>
        <taxon>Desulfobacteria</taxon>
        <taxon>Desulfobacterales</taxon>
        <taxon>Desulfosarcinaceae</taxon>
        <taxon>Desulfatitalea</taxon>
    </lineage>
</organism>
<dbReference type="SUPFAM" id="SSF50494">
    <property type="entry name" value="Trypsin-like serine proteases"/>
    <property type="match status" value="1"/>
</dbReference>
<dbReference type="InterPro" id="IPR009003">
    <property type="entry name" value="Peptidase_S1_PA"/>
</dbReference>
<dbReference type="Gene3D" id="2.40.10.120">
    <property type="match status" value="1"/>
</dbReference>
<dbReference type="PANTHER" id="PTHR22939">
    <property type="entry name" value="SERINE PROTEASE FAMILY S1C HTRA-RELATED"/>
    <property type="match status" value="1"/>
</dbReference>
<dbReference type="Gene3D" id="2.40.10.10">
    <property type="entry name" value="Trypsin-like serine proteases"/>
    <property type="match status" value="1"/>
</dbReference>
<accession>A0AA41R611</accession>
<proteinExistence type="predicted"/>
<dbReference type="EMBL" id="JALJRB010000017">
    <property type="protein sequence ID" value="MCJ8501755.1"/>
    <property type="molecule type" value="Genomic_DNA"/>
</dbReference>
<keyword evidence="1" id="KW-0175">Coiled coil</keyword>
<dbReference type="GO" id="GO:0004252">
    <property type="term" value="F:serine-type endopeptidase activity"/>
    <property type="evidence" value="ECO:0007669"/>
    <property type="project" value="TreeGrafter"/>
</dbReference>
<dbReference type="Pfam" id="PF13365">
    <property type="entry name" value="Trypsin_2"/>
    <property type="match status" value="1"/>
</dbReference>
<dbReference type="RefSeq" id="WP_246911109.1">
    <property type="nucleotide sequence ID" value="NZ_JALJRB010000017.1"/>
</dbReference>
<comment type="caution">
    <text evidence="2">The sequence shown here is derived from an EMBL/GenBank/DDBJ whole genome shotgun (WGS) entry which is preliminary data.</text>
</comment>
<dbReference type="PANTHER" id="PTHR22939:SF129">
    <property type="entry name" value="SERINE PROTEASE HTRA2, MITOCHONDRIAL"/>
    <property type="match status" value="1"/>
</dbReference>
<dbReference type="InterPro" id="IPR043504">
    <property type="entry name" value="Peptidase_S1_PA_chymotrypsin"/>
</dbReference>
<dbReference type="SUPFAM" id="SSF57997">
    <property type="entry name" value="Tropomyosin"/>
    <property type="match status" value="1"/>
</dbReference>
<gene>
    <name evidence="2" type="ORF">MRX98_14320</name>
</gene>
<reference evidence="2" key="1">
    <citation type="submission" date="2022-04" db="EMBL/GenBank/DDBJ databases">
        <title>Desulfatitalea alkaliphila sp. nov., a novel anaerobic sulfate-reducing bacterium isolated from terrestrial mud volcano, Taman Peninsula, Russia.</title>
        <authorList>
            <person name="Khomyakova M.A."/>
            <person name="Merkel A.Y."/>
            <person name="Slobodkin A.I."/>
        </authorList>
    </citation>
    <scope>NUCLEOTIDE SEQUENCE</scope>
    <source>
        <strain evidence="2">M08but</strain>
    </source>
</reference>
<evidence type="ECO:0000313" key="2">
    <source>
        <dbReference type="EMBL" id="MCJ8501755.1"/>
    </source>
</evidence>
<dbReference type="GO" id="GO:0006508">
    <property type="term" value="P:proteolysis"/>
    <property type="evidence" value="ECO:0007669"/>
    <property type="project" value="TreeGrafter"/>
</dbReference>
<dbReference type="Proteomes" id="UP001165427">
    <property type="component" value="Unassembled WGS sequence"/>
</dbReference>
<keyword evidence="3" id="KW-1185">Reference proteome</keyword>
<protein>
    <submittedName>
        <fullName evidence="2">Trypsin-like peptidase domain-containing protein</fullName>
    </submittedName>
</protein>
<dbReference type="AlphaFoldDB" id="A0AA41R611"/>
<evidence type="ECO:0000313" key="3">
    <source>
        <dbReference type="Proteomes" id="UP001165427"/>
    </source>
</evidence>
<evidence type="ECO:0000256" key="1">
    <source>
        <dbReference type="SAM" id="Coils"/>
    </source>
</evidence>
<name>A0AA41R611_9BACT</name>